<dbReference type="Pfam" id="PF07992">
    <property type="entry name" value="Pyr_redox_2"/>
    <property type="match status" value="1"/>
</dbReference>
<dbReference type="InterPro" id="IPR004099">
    <property type="entry name" value="Pyr_nucl-diS_OxRdtase_dimer"/>
</dbReference>
<name>W7S407_LYSSH</name>
<feature type="domain" description="Pyridine nucleotide-disulphide oxidoreductase dimerisation" evidence="13">
    <location>
        <begin position="351"/>
        <end position="455"/>
    </location>
</feature>
<keyword evidence="4 12" id="KW-0285">Flavoprotein</keyword>
<dbReference type="InterPro" id="IPR050151">
    <property type="entry name" value="Class-I_Pyr_Nuc-Dis_Oxidored"/>
</dbReference>
<dbReference type="FunFam" id="3.30.390.30:FF:000001">
    <property type="entry name" value="Dihydrolipoyl dehydrogenase"/>
    <property type="match status" value="1"/>
</dbReference>
<dbReference type="Proteomes" id="UP000023555">
    <property type="component" value="Unassembled WGS sequence"/>
</dbReference>
<organism evidence="15 16">
    <name type="scientific">Lysinibacillus sphaericus CBAM5</name>
    <dbReference type="NCBI Taxonomy" id="1400869"/>
    <lineage>
        <taxon>Bacteria</taxon>
        <taxon>Bacillati</taxon>
        <taxon>Bacillota</taxon>
        <taxon>Bacilli</taxon>
        <taxon>Bacillales</taxon>
        <taxon>Bacillaceae</taxon>
        <taxon>Lysinibacillus</taxon>
    </lineage>
</organism>
<feature type="domain" description="FAD/NAD(P)-binding" evidence="14">
    <location>
        <begin position="26"/>
        <end position="331"/>
    </location>
</feature>
<evidence type="ECO:0000313" key="16">
    <source>
        <dbReference type="Proteomes" id="UP000023555"/>
    </source>
</evidence>
<comment type="caution">
    <text evidence="15">The sequence shown here is derived from an EMBL/GenBank/DDBJ whole genome shotgun (WGS) entry which is preliminary data.</text>
</comment>
<evidence type="ECO:0000256" key="7">
    <source>
        <dbReference type="ARBA" id="ARBA00023027"/>
    </source>
</evidence>
<evidence type="ECO:0000256" key="11">
    <source>
        <dbReference type="PIRSR" id="PIRSR000350-4"/>
    </source>
</evidence>
<dbReference type="NCBIfam" id="TIGR01350">
    <property type="entry name" value="lipoamide_DH"/>
    <property type="match status" value="1"/>
</dbReference>
<dbReference type="PIRSF" id="PIRSF000350">
    <property type="entry name" value="Mercury_reductase_MerA"/>
    <property type="match status" value="1"/>
</dbReference>
<dbReference type="PRINTS" id="PR00368">
    <property type="entry name" value="FADPNR"/>
</dbReference>
<dbReference type="GO" id="GO:0004148">
    <property type="term" value="F:dihydrolipoyl dehydrogenase (NADH) activity"/>
    <property type="evidence" value="ECO:0007669"/>
    <property type="project" value="UniProtKB-EC"/>
</dbReference>
<evidence type="ECO:0000256" key="8">
    <source>
        <dbReference type="ARBA" id="ARBA00049187"/>
    </source>
</evidence>
<accession>W7S407</accession>
<feature type="binding site" evidence="10">
    <location>
        <position position="72"/>
    </location>
    <ligand>
        <name>FAD</name>
        <dbReference type="ChEBI" id="CHEBI:57692"/>
    </ligand>
</feature>
<evidence type="ECO:0000256" key="2">
    <source>
        <dbReference type="ARBA" id="ARBA00012608"/>
    </source>
</evidence>
<dbReference type="InterPro" id="IPR001100">
    <property type="entry name" value="Pyr_nuc-diS_OxRdtase"/>
</dbReference>
<keyword evidence="10" id="KW-0547">Nucleotide-binding</keyword>
<dbReference type="Gene3D" id="3.50.50.60">
    <property type="entry name" value="FAD/NAD(P)-binding domain"/>
    <property type="match status" value="2"/>
</dbReference>
<feature type="disulfide bond" description="Redox-active" evidence="11">
    <location>
        <begin position="63"/>
        <end position="68"/>
    </location>
</feature>
<dbReference type="InterPro" id="IPR023753">
    <property type="entry name" value="FAD/NAD-binding_dom"/>
</dbReference>
<dbReference type="HOGENOM" id="CLU_016755_0_3_9"/>
<dbReference type="PANTHER" id="PTHR22912">
    <property type="entry name" value="DISULFIDE OXIDOREDUCTASE"/>
    <property type="match status" value="1"/>
</dbReference>
<keyword evidence="7 10" id="KW-0520">NAD</keyword>
<sequence>MTLLVILHSIFANDKVIHEVKNMEKFDIAIIGAGPGGYVAAIHAAKNGKKVALIERDKLGGACYNVGCIPSKILLEHSKLVQAINRGNSWGIETDNVKINFPRLMQRKDTIIQELLTNIEHYIINNHITLYRGEATLTKDLLITVGNETLTASDIILATGSKPYVPPFEGLESATYFTTDTFFNLKELPAQLTIIGGGVIAVEMAFSLAPLGTKITMLNHSEDILQTEEPEARPLIREKMKKLGIELITDFQFEKFEGHTIHTTKGIYTYENLLFATGRRPNTEIAQHLELTFEGRLIAVNEHLQTSQPHIYAIGDLVGGYQLAHSASAEGIYAVDYIMGNQPALIDQASIPRCVYTHPEIATFGLLEEQVKVPYTMTKMPLQTNPKALMEGNTEGFVKLITKEGSGQILGACVVGDGATEMLNAILAAKNSGGTALSLAQMIFPHPTVSEHIGDTAKAVFGKAIHQ</sequence>
<feature type="binding site" evidence="10">
    <location>
        <position position="316"/>
    </location>
    <ligand>
        <name>FAD</name>
        <dbReference type="ChEBI" id="CHEBI:57692"/>
    </ligand>
</feature>
<evidence type="ECO:0000256" key="5">
    <source>
        <dbReference type="ARBA" id="ARBA00022827"/>
    </source>
</evidence>
<dbReference type="Gene3D" id="3.30.390.30">
    <property type="match status" value="1"/>
</dbReference>
<keyword evidence="6 12" id="KW-0560">Oxidoreductase</keyword>
<dbReference type="GO" id="GO:0006103">
    <property type="term" value="P:2-oxoglutarate metabolic process"/>
    <property type="evidence" value="ECO:0007669"/>
    <property type="project" value="TreeGrafter"/>
</dbReference>
<dbReference type="PRINTS" id="PR00411">
    <property type="entry name" value="PNDRDTASEI"/>
</dbReference>
<evidence type="ECO:0000256" key="4">
    <source>
        <dbReference type="ARBA" id="ARBA00022630"/>
    </source>
</evidence>
<feature type="active site" description="Proton acceptor" evidence="9">
    <location>
        <position position="446"/>
    </location>
</feature>
<gene>
    <name evidence="15" type="ORF">P799_02135</name>
</gene>
<feature type="binding site" evidence="10">
    <location>
        <begin position="159"/>
        <end position="161"/>
    </location>
    <ligand>
        <name>FAD</name>
        <dbReference type="ChEBI" id="CHEBI:57692"/>
    </ligand>
</feature>
<protein>
    <recommendedName>
        <fullName evidence="3 12">Dihydrolipoyl dehydrogenase</fullName>
        <ecNumber evidence="2 12">1.8.1.4</ecNumber>
    </recommendedName>
</protein>
<dbReference type="EMBL" id="AYKQ01000007">
    <property type="protein sequence ID" value="EWH34365.1"/>
    <property type="molecule type" value="Genomic_DNA"/>
</dbReference>
<feature type="binding site" evidence="10">
    <location>
        <position position="278"/>
    </location>
    <ligand>
        <name>NAD(+)</name>
        <dbReference type="ChEBI" id="CHEBI:57540"/>
    </ligand>
</feature>
<dbReference type="InterPro" id="IPR016156">
    <property type="entry name" value="FAD/NAD-linked_Rdtase_dimer_sf"/>
</dbReference>
<dbReference type="PANTHER" id="PTHR22912:SF151">
    <property type="entry name" value="DIHYDROLIPOYL DEHYDROGENASE, MITOCHONDRIAL"/>
    <property type="match status" value="1"/>
</dbReference>
<dbReference type="EC" id="1.8.1.4" evidence="2 12"/>
<evidence type="ECO:0000259" key="14">
    <source>
        <dbReference type="Pfam" id="PF07992"/>
    </source>
</evidence>
<evidence type="ECO:0000259" key="13">
    <source>
        <dbReference type="Pfam" id="PF02852"/>
    </source>
</evidence>
<keyword evidence="12" id="KW-0676">Redox-active center</keyword>
<evidence type="ECO:0000256" key="10">
    <source>
        <dbReference type="PIRSR" id="PIRSR000350-3"/>
    </source>
</evidence>
<evidence type="ECO:0000256" key="12">
    <source>
        <dbReference type="RuleBase" id="RU003692"/>
    </source>
</evidence>
<comment type="similarity">
    <text evidence="1 12">Belongs to the class-I pyridine nucleotide-disulfide oxidoreductase family.</text>
</comment>
<reference evidence="15 16" key="1">
    <citation type="journal article" date="2015" name="Stand. Genomic Sci.">
        <title>Genome sequence and description of the mosquitocidal and heavy metal tolerant strain Lysinibacillus sphaericus CBAM5.</title>
        <authorList>
            <person name="Pena-Montenegro T.D."/>
            <person name="Lozano L."/>
            <person name="Dussan J."/>
        </authorList>
    </citation>
    <scope>NUCLEOTIDE SEQUENCE [LARGE SCALE GENOMIC DNA]</scope>
    <source>
        <strain evidence="15">CBAM5</strain>
    </source>
</reference>
<keyword evidence="5 10" id="KW-0274">FAD</keyword>
<feature type="binding site" evidence="10">
    <location>
        <begin position="196"/>
        <end position="203"/>
    </location>
    <ligand>
        <name>NAD(+)</name>
        <dbReference type="ChEBI" id="CHEBI:57540"/>
    </ligand>
</feature>
<proteinExistence type="inferred from homology"/>
<evidence type="ECO:0000256" key="9">
    <source>
        <dbReference type="PIRSR" id="PIRSR000350-2"/>
    </source>
</evidence>
<dbReference type="InterPro" id="IPR036188">
    <property type="entry name" value="FAD/NAD-bd_sf"/>
</dbReference>
<dbReference type="GO" id="GO:0005737">
    <property type="term" value="C:cytoplasm"/>
    <property type="evidence" value="ECO:0007669"/>
    <property type="project" value="UniProtKB-ARBA"/>
</dbReference>
<comment type="miscellaneous">
    <text evidence="12">The active site is a redox-active disulfide bond.</text>
</comment>
<comment type="cofactor">
    <cofactor evidence="10 12">
        <name>FAD</name>
        <dbReference type="ChEBI" id="CHEBI:57692"/>
    </cofactor>
    <text evidence="10 12">Binds 1 FAD per subunit.</text>
</comment>
<comment type="catalytic activity">
    <reaction evidence="8 12">
        <text>N(6)-[(R)-dihydrolipoyl]-L-lysyl-[protein] + NAD(+) = N(6)-[(R)-lipoyl]-L-lysyl-[protein] + NADH + H(+)</text>
        <dbReference type="Rhea" id="RHEA:15045"/>
        <dbReference type="Rhea" id="RHEA-COMP:10474"/>
        <dbReference type="Rhea" id="RHEA-COMP:10475"/>
        <dbReference type="ChEBI" id="CHEBI:15378"/>
        <dbReference type="ChEBI" id="CHEBI:57540"/>
        <dbReference type="ChEBI" id="CHEBI:57945"/>
        <dbReference type="ChEBI" id="CHEBI:83099"/>
        <dbReference type="ChEBI" id="CHEBI:83100"/>
        <dbReference type="EC" id="1.8.1.4"/>
    </reaction>
</comment>
<dbReference type="GO" id="GO:0050660">
    <property type="term" value="F:flavin adenine dinucleotide binding"/>
    <property type="evidence" value="ECO:0007669"/>
    <property type="project" value="InterPro"/>
</dbReference>
<dbReference type="AlphaFoldDB" id="W7S407"/>
<evidence type="ECO:0000256" key="3">
    <source>
        <dbReference type="ARBA" id="ARBA00016961"/>
    </source>
</evidence>
<dbReference type="SUPFAM" id="SSF55424">
    <property type="entry name" value="FAD/NAD-linked reductases, dimerisation (C-terminal) domain"/>
    <property type="match status" value="1"/>
</dbReference>
<dbReference type="SUPFAM" id="SSF51905">
    <property type="entry name" value="FAD/NAD(P)-binding domain"/>
    <property type="match status" value="1"/>
</dbReference>
<evidence type="ECO:0000256" key="1">
    <source>
        <dbReference type="ARBA" id="ARBA00007532"/>
    </source>
</evidence>
<evidence type="ECO:0000256" key="6">
    <source>
        <dbReference type="ARBA" id="ARBA00023002"/>
    </source>
</evidence>
<evidence type="ECO:0000313" key="15">
    <source>
        <dbReference type="EMBL" id="EWH34365.1"/>
    </source>
</evidence>
<dbReference type="InterPro" id="IPR006258">
    <property type="entry name" value="Lipoamide_DH"/>
</dbReference>
<dbReference type="Pfam" id="PF02852">
    <property type="entry name" value="Pyr_redox_dim"/>
    <property type="match status" value="1"/>
</dbReference>